<organism evidence="4 5">
    <name type="scientific">Tenacibaculum dicentrarchi</name>
    <dbReference type="NCBI Taxonomy" id="669041"/>
    <lineage>
        <taxon>Bacteria</taxon>
        <taxon>Pseudomonadati</taxon>
        <taxon>Bacteroidota</taxon>
        <taxon>Flavobacteriia</taxon>
        <taxon>Flavobacteriales</taxon>
        <taxon>Flavobacteriaceae</taxon>
        <taxon>Tenacibaculum</taxon>
    </lineage>
</organism>
<dbReference type="GO" id="GO:0009001">
    <property type="term" value="F:serine O-acetyltransferase activity"/>
    <property type="evidence" value="ECO:0007669"/>
    <property type="project" value="UniProtKB-EC"/>
</dbReference>
<keyword evidence="2 4" id="KW-0808">Transferase</keyword>
<reference evidence="4 5" key="1">
    <citation type="submission" date="2024-05" db="EMBL/GenBank/DDBJ databases">
        <authorList>
            <person name="Duchaud E."/>
        </authorList>
    </citation>
    <scope>NUCLEOTIDE SEQUENCE [LARGE SCALE GENOMIC DNA]</scope>
    <source>
        <strain evidence="4">Ena-SAMPLE-TAB-13-05-2024-13:56:06:370-140309</strain>
    </source>
</reference>
<keyword evidence="1" id="KW-0028">Amino-acid biosynthesis</keyword>
<gene>
    <name evidence="4" type="ORF">TD3509T_1001</name>
</gene>
<dbReference type="Gene3D" id="2.160.10.10">
    <property type="entry name" value="Hexapeptide repeat proteins"/>
    <property type="match status" value="1"/>
</dbReference>
<evidence type="ECO:0000256" key="3">
    <source>
        <dbReference type="ARBA" id="ARBA00023315"/>
    </source>
</evidence>
<dbReference type="InterPro" id="IPR045304">
    <property type="entry name" value="LbH_SAT"/>
</dbReference>
<dbReference type="InterPro" id="IPR053376">
    <property type="entry name" value="Serine_acetyltransferase"/>
</dbReference>
<dbReference type="EMBL" id="OZ038524">
    <property type="protein sequence ID" value="CAL2080430.1"/>
    <property type="molecule type" value="Genomic_DNA"/>
</dbReference>
<dbReference type="Proteomes" id="UP001497514">
    <property type="component" value="Chromosome"/>
</dbReference>
<evidence type="ECO:0000256" key="1">
    <source>
        <dbReference type="ARBA" id="ARBA00022605"/>
    </source>
</evidence>
<dbReference type="GeneID" id="65211410"/>
<evidence type="ECO:0000313" key="5">
    <source>
        <dbReference type="Proteomes" id="UP001497514"/>
    </source>
</evidence>
<dbReference type="NCBIfam" id="NF041874">
    <property type="entry name" value="EPS_EpsC"/>
    <property type="match status" value="1"/>
</dbReference>
<dbReference type="PANTHER" id="PTHR42811">
    <property type="entry name" value="SERINE ACETYLTRANSFERASE"/>
    <property type="match status" value="1"/>
</dbReference>
<accession>A0ABP1EIH5</accession>
<evidence type="ECO:0000256" key="2">
    <source>
        <dbReference type="ARBA" id="ARBA00022679"/>
    </source>
</evidence>
<dbReference type="RefSeq" id="WP_101902012.1">
    <property type="nucleotide sequence ID" value="NZ_JBFKZT010000007.1"/>
</dbReference>
<dbReference type="EC" id="2.3.1.30" evidence="4"/>
<keyword evidence="5" id="KW-1185">Reference proteome</keyword>
<sequence length="251" mass="28071">MNTIEKPLKNYNICLKDTVEIFTKKIFYALFDQEFKAKNKESITENFFEITRRLKIQNADKIWVSFQDKLPKIRRKLDLDAIAFEKTDPAAKSLEEIYLAYPGFHAIAIYRLSHELNDLKVPTIPRMMSEYAHGLTGTDIHPGATIGDSFFIDHATGIVIGETTIIQNNVKIYQGVTLGGIQVKKSLAETKRHPTIENNVTVYANATILGGDVIIGENSVIGANVCVTASVPPKSLVIYQSENKIISLNKV</sequence>
<dbReference type="InterPro" id="IPR011004">
    <property type="entry name" value="Trimer_LpxA-like_sf"/>
</dbReference>
<protein>
    <submittedName>
        <fullName evidence="4">Serine acetyltransferase</fullName>
        <ecNumber evidence="4">2.3.1.30</ecNumber>
    </submittedName>
</protein>
<keyword evidence="3 4" id="KW-0012">Acyltransferase</keyword>
<dbReference type="SUPFAM" id="SSF51161">
    <property type="entry name" value="Trimeric LpxA-like enzymes"/>
    <property type="match status" value="1"/>
</dbReference>
<proteinExistence type="predicted"/>
<dbReference type="Gene3D" id="1.10.3130.10">
    <property type="entry name" value="serine acetyltransferase, domain 1"/>
    <property type="match status" value="1"/>
</dbReference>
<dbReference type="InterPro" id="IPR042122">
    <property type="entry name" value="Ser_AcTrfase_N_sf"/>
</dbReference>
<name>A0ABP1EIH5_9FLAO</name>
<dbReference type="CDD" id="cd03354">
    <property type="entry name" value="LbH_SAT"/>
    <property type="match status" value="1"/>
</dbReference>
<evidence type="ECO:0000313" key="4">
    <source>
        <dbReference type="EMBL" id="CAL2080430.1"/>
    </source>
</evidence>